<protein>
    <submittedName>
        <fullName evidence="1">Uncharacterized protein</fullName>
    </submittedName>
</protein>
<evidence type="ECO:0000313" key="2">
    <source>
        <dbReference type="Proteomes" id="UP001066276"/>
    </source>
</evidence>
<dbReference type="EMBL" id="JANPWB010000001">
    <property type="protein sequence ID" value="KAJ1215676.1"/>
    <property type="molecule type" value="Genomic_DNA"/>
</dbReference>
<gene>
    <name evidence="1" type="ORF">NDU88_003284</name>
</gene>
<dbReference type="Proteomes" id="UP001066276">
    <property type="component" value="Chromosome 1_1"/>
</dbReference>
<sequence length="78" mass="8262">MKLPSSTQASIQSVLVPLQRHADGTQVAPVAVSLETVKRAACLRFGSCSSGGAEQSQESETRGVYSRDLEARCVLALQ</sequence>
<evidence type="ECO:0000313" key="1">
    <source>
        <dbReference type="EMBL" id="KAJ1215676.1"/>
    </source>
</evidence>
<organism evidence="1 2">
    <name type="scientific">Pleurodeles waltl</name>
    <name type="common">Iberian ribbed newt</name>
    <dbReference type="NCBI Taxonomy" id="8319"/>
    <lineage>
        <taxon>Eukaryota</taxon>
        <taxon>Metazoa</taxon>
        <taxon>Chordata</taxon>
        <taxon>Craniata</taxon>
        <taxon>Vertebrata</taxon>
        <taxon>Euteleostomi</taxon>
        <taxon>Amphibia</taxon>
        <taxon>Batrachia</taxon>
        <taxon>Caudata</taxon>
        <taxon>Salamandroidea</taxon>
        <taxon>Salamandridae</taxon>
        <taxon>Pleurodelinae</taxon>
        <taxon>Pleurodeles</taxon>
    </lineage>
</organism>
<reference evidence="1" key="1">
    <citation type="journal article" date="2022" name="bioRxiv">
        <title>Sequencing and chromosome-scale assembly of the giantPleurodeles waltlgenome.</title>
        <authorList>
            <person name="Brown T."/>
            <person name="Elewa A."/>
            <person name="Iarovenko S."/>
            <person name="Subramanian E."/>
            <person name="Araus A.J."/>
            <person name="Petzold A."/>
            <person name="Susuki M."/>
            <person name="Suzuki K.-i.T."/>
            <person name="Hayashi T."/>
            <person name="Toyoda A."/>
            <person name="Oliveira C."/>
            <person name="Osipova E."/>
            <person name="Leigh N.D."/>
            <person name="Simon A."/>
            <person name="Yun M.H."/>
        </authorList>
    </citation>
    <scope>NUCLEOTIDE SEQUENCE</scope>
    <source>
        <strain evidence="1">20211129_DDA</strain>
        <tissue evidence="1">Liver</tissue>
    </source>
</reference>
<comment type="caution">
    <text evidence="1">The sequence shown here is derived from an EMBL/GenBank/DDBJ whole genome shotgun (WGS) entry which is preliminary data.</text>
</comment>
<name>A0AAV7WS07_PLEWA</name>
<proteinExistence type="predicted"/>
<keyword evidence="2" id="KW-1185">Reference proteome</keyword>
<dbReference type="AlphaFoldDB" id="A0AAV7WS07"/>
<accession>A0AAV7WS07</accession>